<accession>A0A914XQ89</accession>
<keyword evidence="4" id="KW-1185">Reference proteome</keyword>
<name>A0A914XQ89_9BILA</name>
<feature type="domain" description="PH" evidence="3">
    <location>
        <begin position="136"/>
        <end position="238"/>
    </location>
</feature>
<evidence type="ECO:0000259" key="3">
    <source>
        <dbReference type="PROSITE" id="PS50003"/>
    </source>
</evidence>
<dbReference type="InterPro" id="IPR001849">
    <property type="entry name" value="PH_domain"/>
</dbReference>
<protein>
    <submittedName>
        <fullName evidence="5">PH domain-containing protein</fullName>
    </submittedName>
</protein>
<dbReference type="SMART" id="SM00233">
    <property type="entry name" value="PH"/>
    <property type="match status" value="1"/>
</dbReference>
<dbReference type="Gene3D" id="2.30.29.30">
    <property type="entry name" value="Pleckstrin-homology domain (PH domain)/Phosphotyrosine-binding domain (PTB)"/>
    <property type="match status" value="1"/>
</dbReference>
<dbReference type="PROSITE" id="PS50003">
    <property type="entry name" value="PH_DOMAIN"/>
    <property type="match status" value="1"/>
</dbReference>
<feature type="compositionally biased region" description="Low complexity" evidence="2">
    <location>
        <begin position="456"/>
        <end position="472"/>
    </location>
</feature>
<evidence type="ECO:0000313" key="5">
    <source>
        <dbReference type="WBParaSite" id="PSAMB.scaffold96size80756.g1798.t1"/>
    </source>
</evidence>
<evidence type="ECO:0000256" key="2">
    <source>
        <dbReference type="SAM" id="MobiDB-lite"/>
    </source>
</evidence>
<dbReference type="Pfam" id="PF00169">
    <property type="entry name" value="PH"/>
    <property type="match status" value="1"/>
</dbReference>
<evidence type="ECO:0000256" key="1">
    <source>
        <dbReference type="SAM" id="Coils"/>
    </source>
</evidence>
<sequence>MSVFAAPLMAQSTSSWTSTVLSAADDEVVNDVLVQKLFRVFLIFSDEQPDRLSRKLRIDTHHAKWLCLLVARCMPKADEDKDAIVCRCEIDARLGDLCAGASVSFRDFLAALGLLFPERAVLEPAVHSLFDRFVNQVLRKGYIMRQRRGCLGAHWDITWCMVLPGRLYFWPVEQTDKFEGRRKEIVLNEQGTAESGAHEYSRYLWHLRPTQSTKTYTFGCLDEHDKERWIYAVNLAIRKNRRADLLQFDRLSCPPLTTSCHQRALTSTTIDSTDRLHAWRLALESDNLRLSDLLNQERQAVKDEEIVRNLATRMLDEERVRRDKLEKLAREQEKQLTLERAVRQQFEEQDANREMELAVLREKLASLTAAEKAARNDAKPIRPGFREREDVLRQLKRDQEALVEYQRDLKEQVLEHQRAQRVYVAETGELLNRLMENSRRRLANSANGSTQLRVVSPSMHSPNQSVSSHSSV</sequence>
<dbReference type="InterPro" id="IPR011993">
    <property type="entry name" value="PH-like_dom_sf"/>
</dbReference>
<feature type="compositionally biased region" description="Polar residues" evidence="2">
    <location>
        <begin position="444"/>
        <end position="453"/>
    </location>
</feature>
<feature type="coiled-coil region" evidence="1">
    <location>
        <begin position="315"/>
        <end position="422"/>
    </location>
</feature>
<proteinExistence type="predicted"/>
<keyword evidence="1" id="KW-0175">Coiled coil</keyword>
<dbReference type="Proteomes" id="UP000887566">
    <property type="component" value="Unplaced"/>
</dbReference>
<evidence type="ECO:0000313" key="4">
    <source>
        <dbReference type="Proteomes" id="UP000887566"/>
    </source>
</evidence>
<reference evidence="5" key="1">
    <citation type="submission" date="2022-11" db="UniProtKB">
        <authorList>
            <consortium name="WormBaseParasite"/>
        </authorList>
    </citation>
    <scope>IDENTIFICATION</scope>
</reference>
<dbReference type="SUPFAM" id="SSF50729">
    <property type="entry name" value="PH domain-like"/>
    <property type="match status" value="1"/>
</dbReference>
<organism evidence="4 5">
    <name type="scientific">Plectus sambesii</name>
    <dbReference type="NCBI Taxonomy" id="2011161"/>
    <lineage>
        <taxon>Eukaryota</taxon>
        <taxon>Metazoa</taxon>
        <taxon>Ecdysozoa</taxon>
        <taxon>Nematoda</taxon>
        <taxon>Chromadorea</taxon>
        <taxon>Plectida</taxon>
        <taxon>Plectina</taxon>
        <taxon>Plectoidea</taxon>
        <taxon>Plectidae</taxon>
        <taxon>Plectus</taxon>
    </lineage>
</organism>
<dbReference type="WBParaSite" id="PSAMB.scaffold96size80756.g1798.t1">
    <property type="protein sequence ID" value="PSAMB.scaffold96size80756.g1798.t1"/>
    <property type="gene ID" value="PSAMB.scaffold96size80756.g1798"/>
</dbReference>
<feature type="region of interest" description="Disordered" evidence="2">
    <location>
        <begin position="443"/>
        <end position="472"/>
    </location>
</feature>
<dbReference type="AlphaFoldDB" id="A0A914XQ89"/>